<evidence type="ECO:0000259" key="8">
    <source>
        <dbReference type="PROSITE" id="PS50885"/>
    </source>
</evidence>
<dbReference type="InterPro" id="IPR036890">
    <property type="entry name" value="HATPase_C_sf"/>
</dbReference>
<evidence type="ECO:0000256" key="4">
    <source>
        <dbReference type="ARBA" id="ARBA00022553"/>
    </source>
</evidence>
<dbReference type="InterPro" id="IPR004358">
    <property type="entry name" value="Sig_transdc_His_kin-like_C"/>
</dbReference>
<dbReference type="FunFam" id="3.30.565.10:FF:000006">
    <property type="entry name" value="Sensor histidine kinase WalK"/>
    <property type="match status" value="1"/>
</dbReference>
<accession>A0A9D5QDF9</accession>
<evidence type="ECO:0000256" key="3">
    <source>
        <dbReference type="ARBA" id="ARBA00012438"/>
    </source>
</evidence>
<name>A0A9D5QDF9_UNCW3</name>
<dbReference type="AlphaFoldDB" id="A0A9D5QDF9"/>
<dbReference type="EMBL" id="WJKJ01000341">
    <property type="protein sequence ID" value="MBD3365594.1"/>
    <property type="molecule type" value="Genomic_DNA"/>
</dbReference>
<comment type="caution">
    <text evidence="9">The sequence shown here is derived from an EMBL/GenBank/DDBJ whole genome shotgun (WGS) entry which is preliminary data.</text>
</comment>
<dbReference type="EC" id="2.7.13.3" evidence="3"/>
<evidence type="ECO:0000259" key="7">
    <source>
        <dbReference type="PROSITE" id="PS50109"/>
    </source>
</evidence>
<feature type="domain" description="HAMP" evidence="8">
    <location>
        <begin position="22"/>
        <end position="69"/>
    </location>
</feature>
<comment type="subcellular location">
    <subcellularLocation>
        <location evidence="2">Membrane</location>
    </subcellularLocation>
</comment>
<evidence type="ECO:0000256" key="2">
    <source>
        <dbReference type="ARBA" id="ARBA00004370"/>
    </source>
</evidence>
<proteinExistence type="predicted"/>
<keyword evidence="4" id="KW-0597">Phosphoprotein</keyword>
<feature type="domain" description="Histidine kinase" evidence="7">
    <location>
        <begin position="91"/>
        <end position="305"/>
    </location>
</feature>
<dbReference type="GO" id="GO:0016020">
    <property type="term" value="C:membrane"/>
    <property type="evidence" value="ECO:0007669"/>
    <property type="project" value="UniProtKB-SubCell"/>
</dbReference>
<dbReference type="PANTHER" id="PTHR42878:SF15">
    <property type="entry name" value="BACTERIOPHYTOCHROME"/>
    <property type="match status" value="1"/>
</dbReference>
<reference evidence="9" key="1">
    <citation type="submission" date="2019-11" db="EMBL/GenBank/DDBJ databases">
        <title>Microbial mats filling the niche in hypersaline microbial mats.</title>
        <authorList>
            <person name="Wong H.L."/>
            <person name="Macleod F.I."/>
            <person name="White R.A. III"/>
            <person name="Burns B.P."/>
        </authorList>
    </citation>
    <scope>NUCLEOTIDE SEQUENCE</scope>
    <source>
        <strain evidence="9">Bin_327</strain>
    </source>
</reference>
<dbReference type="Gene3D" id="1.10.287.130">
    <property type="match status" value="1"/>
</dbReference>
<dbReference type="Proteomes" id="UP000630660">
    <property type="component" value="Unassembled WGS sequence"/>
</dbReference>
<dbReference type="GO" id="GO:0007234">
    <property type="term" value="P:osmosensory signaling via phosphorelay pathway"/>
    <property type="evidence" value="ECO:0007669"/>
    <property type="project" value="TreeGrafter"/>
</dbReference>
<dbReference type="SUPFAM" id="SSF47384">
    <property type="entry name" value="Homodimeric domain of signal transducing histidine kinase"/>
    <property type="match status" value="1"/>
</dbReference>
<dbReference type="Gene3D" id="3.30.565.10">
    <property type="entry name" value="Histidine kinase-like ATPase, C-terminal domain"/>
    <property type="match status" value="1"/>
</dbReference>
<dbReference type="Pfam" id="PF00512">
    <property type="entry name" value="HisKA"/>
    <property type="match status" value="1"/>
</dbReference>
<keyword evidence="5" id="KW-0808">Transferase</keyword>
<evidence type="ECO:0000313" key="9">
    <source>
        <dbReference type="EMBL" id="MBD3365594.1"/>
    </source>
</evidence>
<organism evidence="9 10">
    <name type="scientific">candidate division WOR-3 bacterium</name>
    <dbReference type="NCBI Taxonomy" id="2052148"/>
    <lineage>
        <taxon>Bacteria</taxon>
        <taxon>Bacteria division WOR-3</taxon>
    </lineage>
</organism>
<comment type="catalytic activity">
    <reaction evidence="1">
        <text>ATP + protein L-histidine = ADP + protein N-phospho-L-histidine.</text>
        <dbReference type="EC" id="2.7.13.3"/>
    </reaction>
</comment>
<dbReference type="InterPro" id="IPR036097">
    <property type="entry name" value="HisK_dim/P_sf"/>
</dbReference>
<dbReference type="PROSITE" id="PS50885">
    <property type="entry name" value="HAMP"/>
    <property type="match status" value="1"/>
</dbReference>
<dbReference type="PRINTS" id="PR00344">
    <property type="entry name" value="BCTRLSENSOR"/>
</dbReference>
<dbReference type="GO" id="GO:0000155">
    <property type="term" value="F:phosphorelay sensor kinase activity"/>
    <property type="evidence" value="ECO:0007669"/>
    <property type="project" value="InterPro"/>
</dbReference>
<dbReference type="PANTHER" id="PTHR42878">
    <property type="entry name" value="TWO-COMPONENT HISTIDINE KINASE"/>
    <property type="match status" value="1"/>
</dbReference>
<dbReference type="Pfam" id="PF02518">
    <property type="entry name" value="HATPase_c"/>
    <property type="match status" value="1"/>
</dbReference>
<dbReference type="InterPro" id="IPR005467">
    <property type="entry name" value="His_kinase_dom"/>
</dbReference>
<keyword evidence="6" id="KW-0418">Kinase</keyword>
<dbReference type="SMART" id="SM00387">
    <property type="entry name" value="HATPase_c"/>
    <property type="match status" value="1"/>
</dbReference>
<dbReference type="GO" id="GO:0030295">
    <property type="term" value="F:protein kinase activator activity"/>
    <property type="evidence" value="ECO:0007669"/>
    <property type="project" value="TreeGrafter"/>
</dbReference>
<evidence type="ECO:0000256" key="6">
    <source>
        <dbReference type="ARBA" id="ARBA00022777"/>
    </source>
</evidence>
<protein>
    <recommendedName>
        <fullName evidence="3">histidine kinase</fullName>
        <ecNumber evidence="3">2.7.13.3</ecNumber>
    </recommendedName>
</protein>
<dbReference type="InterPro" id="IPR003594">
    <property type="entry name" value="HATPase_dom"/>
</dbReference>
<sequence length="309" mass="35242">MDETLSKKEMSVQELRDYTEERLADILSVLSDVALGDLTVEAVVESEDIFGSVAMGVNAMIKGLRELKEQDKEKSMLLEKSNQELEDFVYIVSHDLKAPLRAIIGFAEFLKEDYADRLDKQGQDYVRRMVESAERMQQLINDLLELSRIGRYKNPYVEINAGELALKAVEFINPPDDVKIDIADDMPDIFCDEVRMQQVLANLITNAMKYNDKEKKKIEIAWIPNEDEDLDEFTISDNGIGIEAKHLERIFKIFQRLHTRDEYGGGTGVGLNIVKKIIEQHGGTIWVESEVGKGTCFHFTLCRGEEDEV</sequence>
<dbReference type="SMART" id="SM00388">
    <property type="entry name" value="HisKA"/>
    <property type="match status" value="1"/>
</dbReference>
<dbReference type="InterPro" id="IPR003661">
    <property type="entry name" value="HisK_dim/P_dom"/>
</dbReference>
<evidence type="ECO:0000256" key="1">
    <source>
        <dbReference type="ARBA" id="ARBA00000085"/>
    </source>
</evidence>
<dbReference type="InterPro" id="IPR003660">
    <property type="entry name" value="HAMP_dom"/>
</dbReference>
<evidence type="ECO:0000256" key="5">
    <source>
        <dbReference type="ARBA" id="ARBA00022679"/>
    </source>
</evidence>
<dbReference type="SUPFAM" id="SSF55874">
    <property type="entry name" value="ATPase domain of HSP90 chaperone/DNA topoisomerase II/histidine kinase"/>
    <property type="match status" value="1"/>
</dbReference>
<gene>
    <name evidence="9" type="ORF">GF359_10315</name>
</gene>
<dbReference type="GO" id="GO:0000156">
    <property type="term" value="F:phosphorelay response regulator activity"/>
    <property type="evidence" value="ECO:0007669"/>
    <property type="project" value="TreeGrafter"/>
</dbReference>
<evidence type="ECO:0000313" key="10">
    <source>
        <dbReference type="Proteomes" id="UP000630660"/>
    </source>
</evidence>
<dbReference type="CDD" id="cd00082">
    <property type="entry name" value="HisKA"/>
    <property type="match status" value="1"/>
</dbReference>
<dbReference type="PROSITE" id="PS50109">
    <property type="entry name" value="HIS_KIN"/>
    <property type="match status" value="1"/>
</dbReference>
<dbReference type="InterPro" id="IPR050351">
    <property type="entry name" value="BphY/WalK/GraS-like"/>
</dbReference>